<name>A0A8S5PEL5_9CAUD</name>
<sequence>MNIPATINDNAIKVQITIKQFRIFSLFLAGI</sequence>
<proteinExistence type="predicted"/>
<dbReference type="EMBL" id="BK015394">
    <property type="protein sequence ID" value="DAE04817.1"/>
    <property type="molecule type" value="Genomic_DNA"/>
</dbReference>
<evidence type="ECO:0000313" key="1">
    <source>
        <dbReference type="EMBL" id="DAE04817.1"/>
    </source>
</evidence>
<organism evidence="1">
    <name type="scientific">Siphoviridae sp. ctorp6</name>
    <dbReference type="NCBI Taxonomy" id="2825673"/>
    <lineage>
        <taxon>Viruses</taxon>
        <taxon>Duplodnaviria</taxon>
        <taxon>Heunggongvirae</taxon>
        <taxon>Uroviricota</taxon>
        <taxon>Caudoviricetes</taxon>
    </lineage>
</organism>
<accession>A0A8S5PEL5</accession>
<reference evidence="1" key="1">
    <citation type="journal article" date="2021" name="Proc. Natl. Acad. Sci. U.S.A.">
        <title>A Catalog of Tens of Thousands of Viruses from Human Metagenomes Reveals Hidden Associations with Chronic Diseases.</title>
        <authorList>
            <person name="Tisza M.J."/>
            <person name="Buck C.B."/>
        </authorList>
    </citation>
    <scope>NUCLEOTIDE SEQUENCE</scope>
    <source>
        <strain evidence="1">Ctorp6</strain>
    </source>
</reference>
<protein>
    <submittedName>
        <fullName evidence="1">Uncharacterized protein</fullName>
    </submittedName>
</protein>